<dbReference type="GO" id="GO:0005737">
    <property type="term" value="C:cytoplasm"/>
    <property type="evidence" value="ECO:0007669"/>
    <property type="project" value="TreeGrafter"/>
</dbReference>
<dbReference type="Pfam" id="PF00300">
    <property type="entry name" value="His_Phos_1"/>
    <property type="match status" value="1"/>
</dbReference>
<dbReference type="Proteomes" id="UP000184694">
    <property type="component" value="Unassembled WGS sequence"/>
</dbReference>
<dbReference type="CDD" id="cd07067">
    <property type="entry name" value="HP_PGM_like"/>
    <property type="match status" value="1"/>
</dbReference>
<dbReference type="InterPro" id="IPR050275">
    <property type="entry name" value="PGM_Phosphatase"/>
</dbReference>
<dbReference type="RefSeq" id="WP_074216646.1">
    <property type="nucleotide sequence ID" value="NZ_FSRG01000005.1"/>
</dbReference>
<dbReference type="PIRSF" id="PIRSF000709">
    <property type="entry name" value="6PFK_2-Ptase"/>
    <property type="match status" value="1"/>
</dbReference>
<name>A0A1N6GWF6_9BACT</name>
<dbReference type="GO" id="GO:0016791">
    <property type="term" value="F:phosphatase activity"/>
    <property type="evidence" value="ECO:0007669"/>
    <property type="project" value="TreeGrafter"/>
</dbReference>
<dbReference type="PANTHER" id="PTHR48100">
    <property type="entry name" value="BROAD-SPECIFICITY PHOSPHATASE YOR283W-RELATED"/>
    <property type="match status" value="1"/>
</dbReference>
<dbReference type="InterPro" id="IPR029033">
    <property type="entry name" value="His_PPase_superfam"/>
</dbReference>
<reference evidence="2" key="1">
    <citation type="submission" date="2016-11" db="EMBL/GenBank/DDBJ databases">
        <authorList>
            <person name="Varghese N."/>
            <person name="Submissions S."/>
        </authorList>
    </citation>
    <scope>NUCLEOTIDE SEQUENCE [LARGE SCALE GENOMIC DNA]</scope>
    <source>
        <strain evidence="2">DSM 17456</strain>
    </source>
</reference>
<dbReference type="SMART" id="SM00855">
    <property type="entry name" value="PGAM"/>
    <property type="match status" value="1"/>
</dbReference>
<protein>
    <submittedName>
        <fullName evidence="1">Probable phosphoglycerate mutase</fullName>
    </submittedName>
</protein>
<dbReference type="SUPFAM" id="SSF53254">
    <property type="entry name" value="Phosphoglycerate mutase-like"/>
    <property type="match status" value="1"/>
</dbReference>
<proteinExistence type="predicted"/>
<evidence type="ECO:0000313" key="2">
    <source>
        <dbReference type="Proteomes" id="UP000184694"/>
    </source>
</evidence>
<dbReference type="InterPro" id="IPR013078">
    <property type="entry name" value="His_Pase_superF_clade-1"/>
</dbReference>
<dbReference type="EMBL" id="FSRG01000005">
    <property type="protein sequence ID" value="SIO11858.1"/>
    <property type="molecule type" value="Genomic_DNA"/>
</dbReference>
<gene>
    <name evidence="1" type="ORF">SAMN02745161_1847</name>
</gene>
<dbReference type="STRING" id="1121457.SAMN02745161_1847"/>
<evidence type="ECO:0000313" key="1">
    <source>
        <dbReference type="EMBL" id="SIO11858.1"/>
    </source>
</evidence>
<accession>A0A1N6GWF6</accession>
<organism evidence="1 2">
    <name type="scientific">Halodesulfovibrio marinisediminis DSM 17456</name>
    <dbReference type="NCBI Taxonomy" id="1121457"/>
    <lineage>
        <taxon>Bacteria</taxon>
        <taxon>Pseudomonadati</taxon>
        <taxon>Thermodesulfobacteriota</taxon>
        <taxon>Desulfovibrionia</taxon>
        <taxon>Desulfovibrionales</taxon>
        <taxon>Desulfovibrionaceae</taxon>
        <taxon>Halodesulfovibrio</taxon>
    </lineage>
</organism>
<dbReference type="PANTHER" id="PTHR48100:SF1">
    <property type="entry name" value="HISTIDINE PHOSPHATASE FAMILY PROTEIN-RELATED"/>
    <property type="match status" value="1"/>
</dbReference>
<dbReference type="Gene3D" id="3.40.50.1240">
    <property type="entry name" value="Phosphoglycerate mutase-like"/>
    <property type="match status" value="1"/>
</dbReference>
<dbReference type="OrthoDB" id="9781415at2"/>
<sequence>MFYLIRHGETILPKGICIGQKDVPLAEKGITSIMQNTLPKLRAFQLEQPRIIASPLQRTMKTAQILATEYGVDVTPEPNILEINMGEWDGLSFNFIKTNWPEAYKLRGVDFTHFRPPEGESFFDVQQRALKAVLPLCQLTEPVLLVTHAGVIRTLLCLANQTPLQELFTYDPAPGSITRLRKRVFLETALQLN</sequence>
<dbReference type="AlphaFoldDB" id="A0A1N6GWF6"/>
<keyword evidence="2" id="KW-1185">Reference proteome</keyword>